<dbReference type="Pfam" id="PF07277">
    <property type="entry name" value="SapC"/>
    <property type="match status" value="1"/>
</dbReference>
<dbReference type="Proteomes" id="UP000675747">
    <property type="component" value="Unassembled WGS sequence"/>
</dbReference>
<dbReference type="InterPro" id="IPR010836">
    <property type="entry name" value="SapC"/>
</dbReference>
<reference evidence="1 2" key="1">
    <citation type="journal article" date="2021" name="Microbiol. Resour. Announc.">
        <title>Draft Genome Sequence of Coralloluteibacterium stylophorae LMG 29479T.</title>
        <authorList>
            <person name="Karlyshev A.V."/>
            <person name="Kudryashova E.B."/>
            <person name="Ariskina E.V."/>
            <person name="Conroy A.P."/>
            <person name="Abidueva E.Y."/>
        </authorList>
    </citation>
    <scope>NUCLEOTIDE SEQUENCE [LARGE SCALE GENOMIC DNA]</scope>
    <source>
        <strain evidence="1 2">LMG 29479</strain>
    </source>
</reference>
<accession>A0AAP2FYD6</accession>
<dbReference type="EMBL" id="JAGQFT020000001">
    <property type="protein sequence ID" value="MBS7455566.1"/>
    <property type="molecule type" value="Genomic_DNA"/>
</dbReference>
<proteinExistence type="predicted"/>
<dbReference type="RefSeq" id="WP_213173287.1">
    <property type="nucleotide sequence ID" value="NZ_JAGQFT020000001.1"/>
</dbReference>
<comment type="caution">
    <text evidence="1">The sequence shown here is derived from an EMBL/GenBank/DDBJ whole genome shotgun (WGS) entry which is preliminary data.</text>
</comment>
<dbReference type="AlphaFoldDB" id="A0AAP2FYD6"/>
<evidence type="ECO:0000313" key="1">
    <source>
        <dbReference type="EMBL" id="MBS7455566.1"/>
    </source>
</evidence>
<name>A0AAP2FYD6_9GAMM</name>
<sequence length="235" mass="26160">MTRPALLNNVDHRNLRIDTARSAALGDAVMSAPTYPAEFRNVQAHYPIVFRRTPQAFEPVALFGLRQGENVFLDGTRWDATYVPLAIERQPFLIGVGDGGAPMMHIDLDSPRVGGDHGEALFREHGGSTDFLERMQSVLLALHEGLAANAAFVDALQRHELLESCVLDAQLDDGTELRLAGFHAIAEERLRELAPEALVELHRTGHLQPIYMAVASVSRFRDLIDRTNRRHAARR</sequence>
<keyword evidence="2" id="KW-1185">Reference proteome</keyword>
<evidence type="ECO:0000313" key="2">
    <source>
        <dbReference type="Proteomes" id="UP000675747"/>
    </source>
</evidence>
<gene>
    <name evidence="1" type="ORF">KB893_000250</name>
</gene>
<organism evidence="1 2">
    <name type="scientific">Coralloluteibacterium stylophorae</name>
    <dbReference type="NCBI Taxonomy" id="1776034"/>
    <lineage>
        <taxon>Bacteria</taxon>
        <taxon>Pseudomonadati</taxon>
        <taxon>Pseudomonadota</taxon>
        <taxon>Gammaproteobacteria</taxon>
        <taxon>Lysobacterales</taxon>
        <taxon>Lysobacteraceae</taxon>
        <taxon>Coralloluteibacterium</taxon>
    </lineage>
</organism>
<protein>
    <submittedName>
        <fullName evidence="1">SapC family protein</fullName>
    </submittedName>
</protein>